<organism evidence="1 2">
    <name type="scientific">Dreissena polymorpha</name>
    <name type="common">Zebra mussel</name>
    <name type="synonym">Mytilus polymorpha</name>
    <dbReference type="NCBI Taxonomy" id="45954"/>
    <lineage>
        <taxon>Eukaryota</taxon>
        <taxon>Metazoa</taxon>
        <taxon>Spiralia</taxon>
        <taxon>Lophotrochozoa</taxon>
        <taxon>Mollusca</taxon>
        <taxon>Bivalvia</taxon>
        <taxon>Autobranchia</taxon>
        <taxon>Heteroconchia</taxon>
        <taxon>Euheterodonta</taxon>
        <taxon>Imparidentia</taxon>
        <taxon>Neoheterodontei</taxon>
        <taxon>Myida</taxon>
        <taxon>Dreissenoidea</taxon>
        <taxon>Dreissenidae</taxon>
        <taxon>Dreissena</taxon>
    </lineage>
</organism>
<evidence type="ECO:0000313" key="2">
    <source>
        <dbReference type="Proteomes" id="UP000828390"/>
    </source>
</evidence>
<keyword evidence="2" id="KW-1185">Reference proteome</keyword>
<sequence length="50" mass="5973">MNPKKKCGRATVFFNTEEDGTEAMKNLQYRGRWHRGYEKPSIQRKMALRL</sequence>
<comment type="caution">
    <text evidence="1">The sequence shown here is derived from an EMBL/GenBank/DDBJ whole genome shotgun (WGS) entry which is preliminary data.</text>
</comment>
<reference evidence="1" key="1">
    <citation type="journal article" date="2019" name="bioRxiv">
        <title>The Genome of the Zebra Mussel, Dreissena polymorpha: A Resource for Invasive Species Research.</title>
        <authorList>
            <person name="McCartney M.A."/>
            <person name="Auch B."/>
            <person name="Kono T."/>
            <person name="Mallez S."/>
            <person name="Zhang Y."/>
            <person name="Obille A."/>
            <person name="Becker A."/>
            <person name="Abrahante J.E."/>
            <person name="Garbe J."/>
            <person name="Badalamenti J.P."/>
            <person name="Herman A."/>
            <person name="Mangelson H."/>
            <person name="Liachko I."/>
            <person name="Sullivan S."/>
            <person name="Sone E.D."/>
            <person name="Koren S."/>
            <person name="Silverstein K.A.T."/>
            <person name="Beckman K.B."/>
            <person name="Gohl D.M."/>
        </authorList>
    </citation>
    <scope>NUCLEOTIDE SEQUENCE</scope>
    <source>
        <strain evidence="1">Duluth1</strain>
        <tissue evidence="1">Whole animal</tissue>
    </source>
</reference>
<dbReference type="EMBL" id="JAIWYP010000014">
    <property type="protein sequence ID" value="KAH3712194.1"/>
    <property type="molecule type" value="Genomic_DNA"/>
</dbReference>
<dbReference type="Proteomes" id="UP000828390">
    <property type="component" value="Unassembled WGS sequence"/>
</dbReference>
<name>A0A9D3Z5C2_DREPO</name>
<protein>
    <submittedName>
        <fullName evidence="1">Uncharacterized protein</fullName>
    </submittedName>
</protein>
<gene>
    <name evidence="1" type="ORF">DPMN_071877</name>
</gene>
<evidence type="ECO:0000313" key="1">
    <source>
        <dbReference type="EMBL" id="KAH3712194.1"/>
    </source>
</evidence>
<accession>A0A9D3Z5C2</accession>
<dbReference type="AlphaFoldDB" id="A0A9D3Z5C2"/>
<proteinExistence type="predicted"/>
<reference evidence="1" key="2">
    <citation type="submission" date="2020-11" db="EMBL/GenBank/DDBJ databases">
        <authorList>
            <person name="McCartney M.A."/>
            <person name="Auch B."/>
            <person name="Kono T."/>
            <person name="Mallez S."/>
            <person name="Becker A."/>
            <person name="Gohl D.M."/>
            <person name="Silverstein K.A.T."/>
            <person name="Koren S."/>
            <person name="Bechman K.B."/>
            <person name="Herman A."/>
            <person name="Abrahante J.E."/>
            <person name="Garbe J."/>
        </authorList>
    </citation>
    <scope>NUCLEOTIDE SEQUENCE</scope>
    <source>
        <strain evidence="1">Duluth1</strain>
        <tissue evidence="1">Whole animal</tissue>
    </source>
</reference>